<dbReference type="InterPro" id="IPR033772">
    <property type="entry name" value="UPA"/>
</dbReference>
<dbReference type="AlphaFoldDB" id="A0A3M6TFS2"/>
<evidence type="ECO:0000313" key="3">
    <source>
        <dbReference type="Proteomes" id="UP000275408"/>
    </source>
</evidence>
<gene>
    <name evidence="2" type="ORF">pdam_00014344</name>
</gene>
<evidence type="ECO:0000313" key="2">
    <source>
        <dbReference type="EMBL" id="RMX40225.1"/>
    </source>
</evidence>
<proteinExistence type="predicted"/>
<feature type="domain" description="UPA" evidence="1">
    <location>
        <begin position="203"/>
        <end position="324"/>
    </location>
</feature>
<accession>A0A3M6TFS2</accession>
<reference evidence="2 3" key="1">
    <citation type="journal article" date="2018" name="Sci. Rep.">
        <title>Comparative analysis of the Pocillopora damicornis genome highlights role of immune system in coral evolution.</title>
        <authorList>
            <person name="Cunning R."/>
            <person name="Bay R.A."/>
            <person name="Gillette P."/>
            <person name="Baker A.C."/>
            <person name="Traylor-Knowles N."/>
        </authorList>
    </citation>
    <scope>NUCLEOTIDE SEQUENCE [LARGE SCALE GENOMIC DNA]</scope>
    <source>
        <strain evidence="2">RSMAS</strain>
        <tissue evidence="2">Whole animal</tissue>
    </source>
</reference>
<dbReference type="Pfam" id="PF17217">
    <property type="entry name" value="UPA"/>
    <property type="match status" value="1"/>
</dbReference>
<dbReference type="Proteomes" id="UP000275408">
    <property type="component" value="Unassembled WGS sequence"/>
</dbReference>
<dbReference type="OrthoDB" id="5972804at2759"/>
<comment type="caution">
    <text evidence="2">The sequence shown here is derived from an EMBL/GenBank/DDBJ whole genome shotgun (WGS) entry which is preliminary data.</text>
</comment>
<sequence>SIKSKHNLEKDSQFEKLKAYKNLRRHVPAKLLPLGTNQTAQRRKEMFVSLKPCKAQEKAKVRPSSKNVSRILKELNLLWFISMSDTSVNGCCFLVFWTDVISLSLTAVMVSGRYVIVQNGCIPPQPILMEHCCLMVGGNDWDIHVKCRPHFNQRKKSKKWRNIKEVYPDAKVETKHNDIRLTLPVLRQSLEVAAFGIPGKDDQKRMQMAIFGKEPTKACNWDIRVYLIDDSEMAFKQICKKVENEEMKFLTTLSSLFVSNSEKDISIEVTAVASGWHIIGDYKKGIASRSAWNSQENTTDFPRCDFCVSHDDIKERQFFCKMRATHENDSAGNEIVAFFQQKSDAKINNPTEKKFKNTPKMNCSKG</sequence>
<protein>
    <recommendedName>
        <fullName evidence="1">UPA domain-containing protein</fullName>
    </recommendedName>
</protein>
<organism evidence="2 3">
    <name type="scientific">Pocillopora damicornis</name>
    <name type="common">Cauliflower coral</name>
    <name type="synonym">Millepora damicornis</name>
    <dbReference type="NCBI Taxonomy" id="46731"/>
    <lineage>
        <taxon>Eukaryota</taxon>
        <taxon>Metazoa</taxon>
        <taxon>Cnidaria</taxon>
        <taxon>Anthozoa</taxon>
        <taxon>Hexacorallia</taxon>
        <taxon>Scleractinia</taxon>
        <taxon>Astrocoeniina</taxon>
        <taxon>Pocilloporidae</taxon>
        <taxon>Pocillopora</taxon>
    </lineage>
</organism>
<name>A0A3M6TFS2_POCDA</name>
<keyword evidence="3" id="KW-1185">Reference proteome</keyword>
<feature type="non-terminal residue" evidence="2">
    <location>
        <position position="1"/>
    </location>
</feature>
<dbReference type="EMBL" id="RCHS01003672">
    <property type="protein sequence ID" value="RMX40225.1"/>
    <property type="molecule type" value="Genomic_DNA"/>
</dbReference>
<evidence type="ECO:0000259" key="1">
    <source>
        <dbReference type="Pfam" id="PF17217"/>
    </source>
</evidence>